<reference evidence="2" key="2">
    <citation type="submission" date="2015-11" db="EMBL/GenBank/DDBJ databases">
        <authorList>
            <person name="Zhang Y."/>
            <person name="Guo Z."/>
        </authorList>
    </citation>
    <scope>NUCLEOTIDE SEQUENCE</scope>
</reference>
<keyword evidence="1" id="KW-0472">Membrane</keyword>
<evidence type="ECO:0000313" key="3">
    <source>
        <dbReference type="Proteomes" id="UP000017246"/>
    </source>
</evidence>
<gene>
    <name evidence="2" type="ORF">EmuJ_000469300</name>
</gene>
<reference evidence="2" key="1">
    <citation type="journal article" date="2013" name="Nature">
        <title>The genomes of four tapeworm species reveal adaptations to parasitism.</title>
        <authorList>
            <person name="Tsai I.J."/>
            <person name="Zarowiecki M."/>
            <person name="Holroyd N."/>
            <person name="Garciarrubio A."/>
            <person name="Sanchez-Flores A."/>
            <person name="Brooks K.L."/>
            <person name="Tracey A."/>
            <person name="Bobes R.J."/>
            <person name="Fragoso G."/>
            <person name="Sciutto E."/>
            <person name="Aslett M."/>
            <person name="Beasley H."/>
            <person name="Bennett H.M."/>
            <person name="Cai J."/>
            <person name="Camicia F."/>
            <person name="Clark R."/>
            <person name="Cucher M."/>
            <person name="De Silva N."/>
            <person name="Day T.A."/>
            <person name="Deplazes P."/>
            <person name="Estrada K."/>
            <person name="Fernandez C."/>
            <person name="Holland P.W."/>
            <person name="Hou J."/>
            <person name="Hu S."/>
            <person name="Huckvale T."/>
            <person name="Hung S.S."/>
            <person name="Kamenetzky L."/>
            <person name="Keane J.A."/>
            <person name="Kiss F."/>
            <person name="Koziol U."/>
            <person name="Lambert O."/>
            <person name="Liu K."/>
            <person name="Luo X."/>
            <person name="Luo Y."/>
            <person name="Macchiaroli N."/>
            <person name="Nichol S."/>
            <person name="Paps J."/>
            <person name="Parkinson J."/>
            <person name="Pouchkina-Stantcheva N."/>
            <person name="Riddiford N."/>
            <person name="Rosenzvit M."/>
            <person name="Salinas G."/>
            <person name="Wasmuth J.D."/>
            <person name="Zamanian M."/>
            <person name="Zheng Y."/>
            <person name="Cai X."/>
            <person name="Soberon X."/>
            <person name="Olson P.D."/>
            <person name="Laclette J.P."/>
            <person name="Brehm K."/>
            <person name="Berriman M."/>
            <person name="Garciarrubio A."/>
            <person name="Bobes R.J."/>
            <person name="Fragoso G."/>
            <person name="Sanchez-Flores A."/>
            <person name="Estrada K."/>
            <person name="Cevallos M.A."/>
            <person name="Morett E."/>
            <person name="Gonzalez V."/>
            <person name="Portillo T."/>
            <person name="Ochoa-Leyva A."/>
            <person name="Jose M.V."/>
            <person name="Sciutto E."/>
            <person name="Landa A."/>
            <person name="Jimenez L."/>
            <person name="Valdes V."/>
            <person name="Carrero J.C."/>
            <person name="Larralde C."/>
            <person name="Morales-Montor J."/>
            <person name="Limon-Lason J."/>
            <person name="Soberon X."/>
            <person name="Laclette J.P."/>
        </authorList>
    </citation>
    <scope>NUCLEOTIDE SEQUENCE [LARGE SCALE GENOMIC DNA]</scope>
</reference>
<sequence length="83" mass="9596">MTPGYAFQYLHYRYPPSAFSQMLPLLLVGLVFRLCPFPHSFCPLSSCPSPKSKRFLLIVYLKYLCLVLINTLFSHVSLYPVSY</sequence>
<keyword evidence="3" id="KW-1185">Reference proteome</keyword>
<keyword evidence="1" id="KW-1133">Transmembrane helix</keyword>
<dbReference type="Proteomes" id="UP000017246">
    <property type="component" value="Unassembled WGS sequence"/>
</dbReference>
<organism evidence="2 3">
    <name type="scientific">Echinococcus multilocularis</name>
    <name type="common">Fox tapeworm</name>
    <dbReference type="NCBI Taxonomy" id="6211"/>
    <lineage>
        <taxon>Eukaryota</taxon>
        <taxon>Metazoa</taxon>
        <taxon>Spiralia</taxon>
        <taxon>Lophotrochozoa</taxon>
        <taxon>Platyhelminthes</taxon>
        <taxon>Cestoda</taxon>
        <taxon>Eucestoda</taxon>
        <taxon>Cyclophyllidea</taxon>
        <taxon>Taeniidae</taxon>
        <taxon>Echinococcus</taxon>
    </lineage>
</organism>
<protein>
    <submittedName>
        <fullName evidence="2">Expressed protein</fullName>
    </submittedName>
</protein>
<keyword evidence="1" id="KW-0812">Transmembrane</keyword>
<evidence type="ECO:0000256" key="1">
    <source>
        <dbReference type="SAM" id="Phobius"/>
    </source>
</evidence>
<dbReference type="EMBL" id="LN902843">
    <property type="protein sequence ID" value="CDS37449.1"/>
    <property type="molecule type" value="Genomic_DNA"/>
</dbReference>
<accession>A0A068XZ37</accession>
<feature type="transmembrane region" description="Helical" evidence="1">
    <location>
        <begin position="55"/>
        <end position="73"/>
    </location>
</feature>
<evidence type="ECO:0000313" key="2">
    <source>
        <dbReference type="EMBL" id="CDS37449.1"/>
    </source>
</evidence>
<feature type="transmembrane region" description="Helical" evidence="1">
    <location>
        <begin position="18"/>
        <end position="35"/>
    </location>
</feature>
<name>A0A068XZ37_ECHMU</name>
<proteinExistence type="predicted"/>
<dbReference type="AlphaFoldDB" id="A0A068XZ37"/>